<accession>A0ACC4C375</accession>
<evidence type="ECO:0000313" key="2">
    <source>
        <dbReference type="Proteomes" id="UP000309997"/>
    </source>
</evidence>
<proteinExistence type="predicted"/>
<name>A0ACC4C375_POPAL</name>
<protein>
    <submittedName>
        <fullName evidence="1">Uncharacterized protein</fullName>
    </submittedName>
</protein>
<evidence type="ECO:0000313" key="1">
    <source>
        <dbReference type="EMBL" id="KAL3585748.1"/>
    </source>
</evidence>
<gene>
    <name evidence="1" type="ORF">D5086_012615</name>
</gene>
<dbReference type="Proteomes" id="UP000309997">
    <property type="component" value="Unassembled WGS sequence"/>
</dbReference>
<sequence>MVMGAHRHFEPIAKCSTEGRSNQTVAADLDGTLLVSRSAFPYFLLVAVEAGSLLRGLILLASVPFVYFTYLFISEAMAIKTFIFIAFAGLKIRDIELVSRIMVEPFVKTFLGADKVLGTELEATKSGRATGCIKKPGVLVGDHKRDALLKEFGTNLPDLGLGDRETDHDFMSICKEGYMVPGTRCEPLARNKLLSPVIFHDGRLVQRPTPLVALLTFLWMPIGIILSILRVYLNIPLPERLAWYTYKLLGIRVIVKGTPPPPPGKGHSGVLFVCNHRTVLDPVVTAVALGRKISCVTYSISKFTEIISPIKAVALSRERDKDAADIKRLLEEGDLVICPEGTTCREPFLLRFSALFAELTDRIVPVAINTKQSVFHGTTVRGHKLLDPYFVFMNPMPTYEVTFLNQLPKELTCQGGKSAIEVANYIQRVLAGTLGFECTNLTRKDKYVKLAGTDGRVLSKKENA</sequence>
<reference evidence="1 2" key="1">
    <citation type="journal article" date="2024" name="Plant Biotechnol. J.">
        <title>Genome and CRISPR/Cas9 system of a widespread forest tree (Populus alba) in the world.</title>
        <authorList>
            <person name="Liu Y.J."/>
            <person name="Jiang P.F."/>
            <person name="Han X.M."/>
            <person name="Li X.Y."/>
            <person name="Wang H.M."/>
            <person name="Wang Y.J."/>
            <person name="Wang X.X."/>
            <person name="Zeng Q.Y."/>
        </authorList>
    </citation>
    <scope>NUCLEOTIDE SEQUENCE [LARGE SCALE GENOMIC DNA]</scope>
    <source>
        <strain evidence="2">cv. PAL-ZL1</strain>
    </source>
</reference>
<organism evidence="1 2">
    <name type="scientific">Populus alba</name>
    <name type="common">White poplar</name>
    <dbReference type="NCBI Taxonomy" id="43335"/>
    <lineage>
        <taxon>Eukaryota</taxon>
        <taxon>Viridiplantae</taxon>
        <taxon>Streptophyta</taxon>
        <taxon>Embryophyta</taxon>
        <taxon>Tracheophyta</taxon>
        <taxon>Spermatophyta</taxon>
        <taxon>Magnoliopsida</taxon>
        <taxon>eudicotyledons</taxon>
        <taxon>Gunneridae</taxon>
        <taxon>Pentapetalae</taxon>
        <taxon>rosids</taxon>
        <taxon>fabids</taxon>
        <taxon>Malpighiales</taxon>
        <taxon>Salicaceae</taxon>
        <taxon>Saliceae</taxon>
        <taxon>Populus</taxon>
    </lineage>
</organism>
<comment type="caution">
    <text evidence="1">The sequence shown here is derived from an EMBL/GenBank/DDBJ whole genome shotgun (WGS) entry which is preliminary data.</text>
</comment>
<dbReference type="EMBL" id="RCHU02000006">
    <property type="protein sequence ID" value="KAL3585748.1"/>
    <property type="molecule type" value="Genomic_DNA"/>
</dbReference>
<keyword evidence="2" id="KW-1185">Reference proteome</keyword>